<organism evidence="2">
    <name type="scientific">Brassica cretica</name>
    <name type="common">Mustard</name>
    <dbReference type="NCBI Taxonomy" id="69181"/>
    <lineage>
        <taxon>Eukaryota</taxon>
        <taxon>Viridiplantae</taxon>
        <taxon>Streptophyta</taxon>
        <taxon>Embryophyta</taxon>
        <taxon>Tracheophyta</taxon>
        <taxon>Spermatophyta</taxon>
        <taxon>Magnoliopsida</taxon>
        <taxon>eudicotyledons</taxon>
        <taxon>Gunneridae</taxon>
        <taxon>Pentapetalae</taxon>
        <taxon>rosids</taxon>
        <taxon>malvids</taxon>
        <taxon>Brassicales</taxon>
        <taxon>Brassicaceae</taxon>
        <taxon>Brassiceae</taxon>
        <taxon>Brassica</taxon>
    </lineage>
</organism>
<accession>A0A8S9KFQ9</accession>
<evidence type="ECO:0000256" key="1">
    <source>
        <dbReference type="SAM" id="MobiDB-lite"/>
    </source>
</evidence>
<comment type="caution">
    <text evidence="2">The sequence shown here is derived from an EMBL/GenBank/DDBJ whole genome shotgun (WGS) entry which is preliminary data.</text>
</comment>
<protein>
    <submittedName>
        <fullName evidence="2">Uncharacterized protein</fullName>
    </submittedName>
</protein>
<proteinExistence type="predicted"/>
<gene>
    <name evidence="2" type="ORF">F2Q70_00043408</name>
</gene>
<dbReference type="EMBL" id="QGKY02000164">
    <property type="protein sequence ID" value="KAF2592661.1"/>
    <property type="molecule type" value="Genomic_DNA"/>
</dbReference>
<dbReference type="AlphaFoldDB" id="A0A8S9KFQ9"/>
<feature type="region of interest" description="Disordered" evidence="1">
    <location>
        <begin position="1"/>
        <end position="20"/>
    </location>
</feature>
<name>A0A8S9KFQ9_BRACR</name>
<reference evidence="2" key="1">
    <citation type="submission" date="2019-12" db="EMBL/GenBank/DDBJ databases">
        <title>Genome sequencing and annotation of Brassica cretica.</title>
        <authorList>
            <person name="Studholme D.J."/>
            <person name="Sarris P.F."/>
        </authorList>
    </citation>
    <scope>NUCLEOTIDE SEQUENCE</scope>
    <source>
        <strain evidence="2">PFS-102/07</strain>
        <tissue evidence="2">Leaf</tissue>
    </source>
</reference>
<evidence type="ECO:0000313" key="2">
    <source>
        <dbReference type="EMBL" id="KAF2592661.1"/>
    </source>
</evidence>
<sequence length="62" mass="6012">MGSSPSSEGVLIGSGGCSEGLGGEGCRSILASECRSTLLFACRSIQTFSGLGGCGCFAANSS</sequence>